<sequence>MAFKGEQFSNPSFEGWSTTSHDDNECDVVLLGERRLPPRPRSHRGPLALRIVLCVTALISTTLIPYNTFAARATYTTEPIDFGDCGSSDTAEEGRAKGCVFDPMGWVWVRPECFNREMVHEYLDRGKFTFHTDPKLTPESMVPIDIIFRGDHPKLFTQKSYYSIYCIYIWRRIQKAAVENLPIDSYPTLPDHVNNCEKVLLNEVLHEDTECTPEMGCAAWTQATWTSCKKW</sequence>
<dbReference type="OrthoDB" id="3501153at2759"/>
<proteinExistence type="predicted"/>
<evidence type="ECO:0000313" key="2">
    <source>
        <dbReference type="EMBL" id="TGJ85492.1"/>
    </source>
</evidence>
<dbReference type="PANTHER" id="PTHR35896">
    <property type="entry name" value="IG-LIKE DOMAIN-CONTAINING PROTEIN"/>
    <property type="match status" value="1"/>
</dbReference>
<name>A0A4Z0ZA90_9PEZI</name>
<gene>
    <name evidence="2" type="ORF">E0Z10_g3252</name>
</gene>
<evidence type="ECO:0000313" key="3">
    <source>
        <dbReference type="Proteomes" id="UP000297716"/>
    </source>
</evidence>
<dbReference type="InterPro" id="IPR053008">
    <property type="entry name" value="Phomopsin_biosynth_assoc"/>
</dbReference>
<dbReference type="PANTHER" id="PTHR35896:SF3">
    <property type="entry name" value="MAJOR FACILITATOR SUPERFAMILY TRANSPORTER"/>
    <property type="match status" value="1"/>
</dbReference>
<dbReference type="EMBL" id="SKBN01000044">
    <property type="protein sequence ID" value="TGJ85492.1"/>
    <property type="molecule type" value="Genomic_DNA"/>
</dbReference>
<reference evidence="2 3" key="1">
    <citation type="submission" date="2019-03" db="EMBL/GenBank/DDBJ databases">
        <title>Draft genome sequence of Xylaria hypoxylon DSM 108379, a ubiquitous saprotrophic-parasitic fungi on hardwood.</title>
        <authorList>
            <person name="Buettner E."/>
            <person name="Leonhardt S."/>
            <person name="Gebauer A.M."/>
            <person name="Liers C."/>
            <person name="Hofrichter M."/>
            <person name="Kellner H."/>
        </authorList>
    </citation>
    <scope>NUCLEOTIDE SEQUENCE [LARGE SCALE GENOMIC DNA]</scope>
    <source>
        <strain evidence="2 3">DSM 108379</strain>
    </source>
</reference>
<feature type="compositionally biased region" description="Polar residues" evidence="1">
    <location>
        <begin position="7"/>
        <end position="19"/>
    </location>
</feature>
<accession>A0A4Z0ZA90</accession>
<organism evidence="2 3">
    <name type="scientific">Xylaria hypoxylon</name>
    <dbReference type="NCBI Taxonomy" id="37992"/>
    <lineage>
        <taxon>Eukaryota</taxon>
        <taxon>Fungi</taxon>
        <taxon>Dikarya</taxon>
        <taxon>Ascomycota</taxon>
        <taxon>Pezizomycotina</taxon>
        <taxon>Sordariomycetes</taxon>
        <taxon>Xylariomycetidae</taxon>
        <taxon>Xylariales</taxon>
        <taxon>Xylariaceae</taxon>
        <taxon>Xylaria</taxon>
    </lineage>
</organism>
<evidence type="ECO:0000256" key="1">
    <source>
        <dbReference type="SAM" id="MobiDB-lite"/>
    </source>
</evidence>
<dbReference type="Proteomes" id="UP000297716">
    <property type="component" value="Unassembled WGS sequence"/>
</dbReference>
<dbReference type="STRING" id="37992.A0A4Z0ZA90"/>
<feature type="region of interest" description="Disordered" evidence="1">
    <location>
        <begin position="1"/>
        <end position="20"/>
    </location>
</feature>
<comment type="caution">
    <text evidence="2">The sequence shown here is derived from an EMBL/GenBank/DDBJ whole genome shotgun (WGS) entry which is preliminary data.</text>
</comment>
<keyword evidence="3" id="KW-1185">Reference proteome</keyword>
<protein>
    <submittedName>
        <fullName evidence="2">Uncharacterized protein</fullName>
    </submittedName>
</protein>
<dbReference type="AlphaFoldDB" id="A0A4Z0ZA90"/>